<dbReference type="AlphaFoldDB" id="B4F2P7"/>
<gene>
    <name evidence="2" type="ordered locus">PMI3480</name>
</gene>
<protein>
    <submittedName>
        <fullName evidence="2">Phage protein</fullName>
    </submittedName>
</protein>
<dbReference type="RefSeq" id="WP_012368758.1">
    <property type="nucleotide sequence ID" value="NC_010554.1"/>
</dbReference>
<evidence type="ECO:0000313" key="2">
    <source>
        <dbReference type="EMBL" id="CAR46824.1"/>
    </source>
</evidence>
<dbReference type="GeneID" id="6801940"/>
<keyword evidence="3" id="KW-1185">Reference proteome</keyword>
<dbReference type="EMBL" id="AM942759">
    <property type="protein sequence ID" value="CAR46824.1"/>
    <property type="molecule type" value="Genomic_DNA"/>
</dbReference>
<accession>B4F2P7</accession>
<evidence type="ECO:0000313" key="3">
    <source>
        <dbReference type="Proteomes" id="UP000008319"/>
    </source>
</evidence>
<dbReference type="PATRIC" id="fig|529507.6.peg.3405"/>
<name>B4F2P7_PROMH</name>
<organism evidence="2 3">
    <name type="scientific">Proteus mirabilis (strain HI4320)</name>
    <dbReference type="NCBI Taxonomy" id="529507"/>
    <lineage>
        <taxon>Bacteria</taxon>
        <taxon>Pseudomonadati</taxon>
        <taxon>Pseudomonadota</taxon>
        <taxon>Gammaproteobacteria</taxon>
        <taxon>Enterobacterales</taxon>
        <taxon>Morganellaceae</taxon>
        <taxon>Proteus</taxon>
    </lineage>
</organism>
<dbReference type="eggNOG" id="ENOG5033PP7">
    <property type="taxonomic scope" value="Bacteria"/>
</dbReference>
<sequence length="255" mass="30663">MTMNYSYIENEIYGYMRKNKVFCYLIWRVLSNSKDANFYMFKIRNYLTDLTVKDDFSSVIKTVTNGFFDKKFIFAPKSHEGRYVESIEYINFVVARLNAFQYSDYVTDIYSMLDYLRNDVIKKTCHYKYFDWLKPSDIKMCKWVYNYLVKSKALTKTEYQDSEELYLYIVTGFYLWQSPQDEKDKRYKKLLLARNERKHRTTTQSKGSVRPKKTPKDIQLSAEARTKLTELALNYGVPASEWLNSFIIDEYEKMK</sequence>
<dbReference type="HOGENOM" id="CLU_1089335_0_0_6"/>
<evidence type="ECO:0000256" key="1">
    <source>
        <dbReference type="SAM" id="MobiDB-lite"/>
    </source>
</evidence>
<feature type="region of interest" description="Disordered" evidence="1">
    <location>
        <begin position="197"/>
        <end position="216"/>
    </location>
</feature>
<proteinExistence type="predicted"/>
<reference evidence="2 3" key="1">
    <citation type="journal article" date="2008" name="J. Bacteriol.">
        <title>Complete genome sequence of uropathogenic Proteus mirabilis, a master of both adherence and motility.</title>
        <authorList>
            <person name="Pearson M.M."/>
            <person name="Sebaihia M."/>
            <person name="Churcher C."/>
            <person name="Quail M.A."/>
            <person name="Seshasayee A.S."/>
            <person name="Luscombe N.M."/>
            <person name="Abdellah Z."/>
            <person name="Arrosmith C."/>
            <person name="Atkin B."/>
            <person name="Chillingworth T."/>
            <person name="Hauser H."/>
            <person name="Jagels K."/>
            <person name="Moule S."/>
            <person name="Mungall K."/>
            <person name="Norbertczak H."/>
            <person name="Rabbinowitsch E."/>
            <person name="Walker D."/>
            <person name="Whithead S."/>
            <person name="Thomson N.R."/>
            <person name="Rather P.N."/>
            <person name="Parkhill J."/>
            <person name="Mobley H.L."/>
        </authorList>
    </citation>
    <scope>NUCLEOTIDE SEQUENCE [LARGE SCALE GENOMIC DNA]</scope>
    <source>
        <strain evidence="2 3">HI4320</strain>
    </source>
</reference>
<dbReference type="KEGG" id="pmr:PMI3480"/>
<dbReference type="Proteomes" id="UP000008319">
    <property type="component" value="Chromosome"/>
</dbReference>
<dbReference type="EnsemblBacteria" id="CAR46824">
    <property type="protein sequence ID" value="CAR46824"/>
    <property type="gene ID" value="PMI3480"/>
</dbReference>